<dbReference type="CDD" id="cd07043">
    <property type="entry name" value="STAS_anti-anti-sigma_factors"/>
    <property type="match status" value="1"/>
</dbReference>
<comment type="caution">
    <text evidence="3">The sequence shown here is derived from an EMBL/GenBank/DDBJ whole genome shotgun (WGS) entry which is preliminary data.</text>
</comment>
<proteinExistence type="inferred from homology"/>
<dbReference type="Pfam" id="PF01740">
    <property type="entry name" value="STAS"/>
    <property type="match status" value="1"/>
</dbReference>
<protein>
    <submittedName>
        <fullName evidence="3">Putative anti-sigma factor antagonist</fullName>
    </submittedName>
</protein>
<dbReference type="GO" id="GO:0043856">
    <property type="term" value="F:anti-sigma factor antagonist activity"/>
    <property type="evidence" value="ECO:0007669"/>
    <property type="project" value="InterPro"/>
</dbReference>
<dbReference type="InterPro" id="IPR036513">
    <property type="entry name" value="STAS_dom_sf"/>
</dbReference>
<organism evidence="3">
    <name type="scientific">mine drainage metagenome</name>
    <dbReference type="NCBI Taxonomy" id="410659"/>
    <lineage>
        <taxon>unclassified sequences</taxon>
        <taxon>metagenomes</taxon>
        <taxon>ecological metagenomes</taxon>
    </lineage>
</organism>
<sequence length="120" mass="13025">MNLETELRNGVLVVHVGEDRIDAAVAIQFKDRMREIVAQPASRVILDLARVAFLDSSGLGAVVAVMKMMPPECPLELAALGPSVDKVFRLTRMDRVFTIHDRVPGLAAPSSVTPGRLHAL</sequence>
<dbReference type="NCBIfam" id="TIGR00377">
    <property type="entry name" value="ant_ant_sig"/>
    <property type="match status" value="1"/>
</dbReference>
<feature type="domain" description="STAS" evidence="2">
    <location>
        <begin position="21"/>
        <end position="120"/>
    </location>
</feature>
<evidence type="ECO:0000259" key="2">
    <source>
        <dbReference type="PROSITE" id="PS50801"/>
    </source>
</evidence>
<dbReference type="Gene3D" id="3.30.750.24">
    <property type="entry name" value="STAS domain"/>
    <property type="match status" value="1"/>
</dbReference>
<reference evidence="3" key="1">
    <citation type="submission" date="2016-10" db="EMBL/GenBank/DDBJ databases">
        <title>Sequence of Gallionella enrichment culture.</title>
        <authorList>
            <person name="Poehlein A."/>
            <person name="Muehling M."/>
            <person name="Daniel R."/>
        </authorList>
    </citation>
    <scope>NUCLEOTIDE SEQUENCE</scope>
</reference>
<comment type="similarity">
    <text evidence="1">Belongs to the anti-sigma-factor antagonist family.</text>
</comment>
<dbReference type="EMBL" id="MLJW01001069">
    <property type="protein sequence ID" value="OIQ80374.1"/>
    <property type="molecule type" value="Genomic_DNA"/>
</dbReference>
<dbReference type="AlphaFoldDB" id="A0A1J5Q9P1"/>
<evidence type="ECO:0000313" key="3">
    <source>
        <dbReference type="EMBL" id="OIQ80374.1"/>
    </source>
</evidence>
<dbReference type="PANTHER" id="PTHR33495:SF2">
    <property type="entry name" value="ANTI-SIGMA FACTOR ANTAGONIST TM_1081-RELATED"/>
    <property type="match status" value="1"/>
</dbReference>
<dbReference type="SUPFAM" id="SSF52091">
    <property type="entry name" value="SpoIIaa-like"/>
    <property type="match status" value="1"/>
</dbReference>
<accession>A0A1J5Q9P1</accession>
<dbReference type="InterPro" id="IPR003658">
    <property type="entry name" value="Anti-sigma_ant"/>
</dbReference>
<dbReference type="PROSITE" id="PS50801">
    <property type="entry name" value="STAS"/>
    <property type="match status" value="1"/>
</dbReference>
<dbReference type="PANTHER" id="PTHR33495">
    <property type="entry name" value="ANTI-SIGMA FACTOR ANTAGONIST TM_1081-RELATED-RELATED"/>
    <property type="match status" value="1"/>
</dbReference>
<dbReference type="InterPro" id="IPR002645">
    <property type="entry name" value="STAS_dom"/>
</dbReference>
<name>A0A1J5Q9P1_9ZZZZ</name>
<gene>
    <name evidence="3" type="ORF">GALL_378670</name>
</gene>
<evidence type="ECO:0000256" key="1">
    <source>
        <dbReference type="ARBA" id="ARBA00009013"/>
    </source>
</evidence>